<dbReference type="InterPro" id="IPR000368">
    <property type="entry name" value="Sucrose_synth_GT-B1"/>
</dbReference>
<feature type="domain" description="Sucrose synthase N-terminal" evidence="10">
    <location>
        <begin position="36"/>
        <end position="142"/>
    </location>
</feature>
<protein>
    <recommendedName>
        <fullName evidence="2 6">Sucrose synthase</fullName>
        <ecNumber evidence="2 6">2.4.1.13</ecNumber>
    </recommendedName>
</protein>
<dbReference type="InterPro" id="IPR056735">
    <property type="entry name" value="SUS_N"/>
</dbReference>
<organism evidence="12 13">
    <name type="scientific">Symbiochloris irregularis</name>
    <dbReference type="NCBI Taxonomy" id="706552"/>
    <lineage>
        <taxon>Eukaryota</taxon>
        <taxon>Viridiplantae</taxon>
        <taxon>Chlorophyta</taxon>
        <taxon>core chlorophytes</taxon>
        <taxon>Trebouxiophyceae</taxon>
        <taxon>Trebouxiales</taxon>
        <taxon>Trebouxiaceae</taxon>
        <taxon>Symbiochloris</taxon>
    </lineage>
</organism>
<accession>A0AAW1PK44</accession>
<evidence type="ECO:0000256" key="3">
    <source>
        <dbReference type="ARBA" id="ARBA00022676"/>
    </source>
</evidence>
<dbReference type="Gene3D" id="3.10.450.330">
    <property type="match status" value="1"/>
</dbReference>
<dbReference type="EMBL" id="JALJOQ010000025">
    <property type="protein sequence ID" value="KAK9808274.1"/>
    <property type="molecule type" value="Genomic_DNA"/>
</dbReference>
<evidence type="ECO:0000259" key="9">
    <source>
        <dbReference type="Pfam" id="PF00862"/>
    </source>
</evidence>
<dbReference type="PANTHER" id="PTHR45839">
    <property type="match status" value="1"/>
</dbReference>
<evidence type="ECO:0000313" key="12">
    <source>
        <dbReference type="EMBL" id="KAK9808274.1"/>
    </source>
</evidence>
<gene>
    <name evidence="12" type="ORF">WJX73_006327</name>
</gene>
<feature type="region of interest" description="Disordered" evidence="7">
    <location>
        <begin position="1"/>
        <end position="29"/>
    </location>
</feature>
<comment type="catalytic activity">
    <reaction evidence="5 6">
        <text>an NDP-alpha-D-glucose + D-fructose = a ribonucleoside 5'-diphosphate + sucrose + H(+)</text>
        <dbReference type="Rhea" id="RHEA:16241"/>
        <dbReference type="ChEBI" id="CHEBI:15378"/>
        <dbReference type="ChEBI" id="CHEBI:17992"/>
        <dbReference type="ChEBI" id="CHEBI:37721"/>
        <dbReference type="ChEBI" id="CHEBI:57930"/>
        <dbReference type="ChEBI" id="CHEBI:76533"/>
        <dbReference type="EC" id="2.4.1.13"/>
    </reaction>
</comment>
<sequence>MSPSGGDASRAHSAEQTLRNQQPEYRGSLPLGDIASSAVSEHKKTWTELLKWVVEQAKDKPCLVSNTDTQDHLKELAGSNKDVLEEPFAHLFMQGCQEVSANPPLVAFAMRPSIGVWEYVQISAEDLAVMPLGVGEYLRFKEQLIDGKDEDELNALWTLEFDVSPFNSRIPRMSRPGSIGQGVKFLNSVLSGRMFTSRLGAQSFYPIHGFLQQLRADGANVMINDSIQNPEDLNVALRKAEQRLDKLDPETPYKDVAPLLNKLGLERGLPIVHRVAILSPHGFFGQKDVLGKPDTGGQIVYILDQVKALEKEILKRFEDQGVEADVQIVIVTRLIPEAQGTTCDQRIEPIDGTKHTRILRVPFRSKQGIAKKWISRFEVWPYLEQFAMDVAPQLQEELGGKPDLIIGNYSDGNLVATLLSHYMNVTQCNIAHALEKTKYSDADINWKEMDADYHFSSQITADLIAMNNADFIITSTYQEIAGTQETVGQYEAHGSFTMPGLYRVVNGIDCFDPKFNIVSPGADPETFFSYSEDDRRLKDLHKGIEEMLFGPPSKEAVGELKDKSKPMLFSMARLDRVKNLSGLVEWYAKNERLRKVTNLVIVGGIVDPEVSNDHEEKAQCEKMHALIKEHKLEGEFRWLVAQNNSKRNGEIYRYIADRKGAFVQPALYEAFGLTVIEAMSCGLPCFATSKGGPAEIVVNGESGFHIDPFHGAAAADVMADFFEKVHESEENWQAVSDTALERIRTHYTWAIYAERLMSLARIYSFWKFVSNLDRNEMRRYQEMFYILKLRPLIAKVPLQEQ</sequence>
<comment type="caution">
    <text evidence="12">The sequence shown here is derived from an EMBL/GenBank/DDBJ whole genome shotgun (WGS) entry which is preliminary data.</text>
</comment>
<dbReference type="GO" id="GO:0005985">
    <property type="term" value="P:sucrose metabolic process"/>
    <property type="evidence" value="ECO:0007669"/>
    <property type="project" value="InterPro"/>
</dbReference>
<feature type="domain" description="Sucrose synthase EPBD" evidence="11">
    <location>
        <begin position="181"/>
        <end position="268"/>
    </location>
</feature>
<dbReference type="Gene3D" id="3.40.50.2000">
    <property type="entry name" value="Glycogen Phosphorylase B"/>
    <property type="match status" value="2"/>
</dbReference>
<evidence type="ECO:0000256" key="6">
    <source>
        <dbReference type="RuleBase" id="RU280817"/>
    </source>
</evidence>
<dbReference type="InterPro" id="IPR056736">
    <property type="entry name" value="SUS_EPBD"/>
</dbReference>
<evidence type="ECO:0000313" key="13">
    <source>
        <dbReference type="Proteomes" id="UP001465755"/>
    </source>
</evidence>
<reference evidence="12 13" key="1">
    <citation type="journal article" date="2024" name="Nat. Commun.">
        <title>Phylogenomics reveals the evolutionary origins of lichenization in chlorophyte algae.</title>
        <authorList>
            <person name="Puginier C."/>
            <person name="Libourel C."/>
            <person name="Otte J."/>
            <person name="Skaloud P."/>
            <person name="Haon M."/>
            <person name="Grisel S."/>
            <person name="Petersen M."/>
            <person name="Berrin J.G."/>
            <person name="Delaux P.M."/>
            <person name="Dal Grande F."/>
            <person name="Keller J."/>
        </authorList>
    </citation>
    <scope>NUCLEOTIDE SEQUENCE [LARGE SCALE GENOMIC DNA]</scope>
    <source>
        <strain evidence="12 13">SAG 2036</strain>
    </source>
</reference>
<feature type="compositionally biased region" description="Polar residues" evidence="7">
    <location>
        <begin position="14"/>
        <end position="23"/>
    </location>
</feature>
<dbReference type="EC" id="2.4.1.13" evidence="2 6"/>
<dbReference type="Pfam" id="PF00862">
    <property type="entry name" value="GT-B_Sucrose_synth"/>
    <property type="match status" value="1"/>
</dbReference>
<dbReference type="PANTHER" id="PTHR45839:SF7">
    <property type="entry name" value="SUCROSE SYNTHASE 1"/>
    <property type="match status" value="1"/>
</dbReference>
<dbReference type="SUPFAM" id="SSF53756">
    <property type="entry name" value="UDP-Glycosyltransferase/glycogen phosphorylase"/>
    <property type="match status" value="1"/>
</dbReference>
<evidence type="ECO:0000256" key="2">
    <source>
        <dbReference type="ARBA" id="ARBA00012540"/>
    </source>
</evidence>
<dbReference type="InterPro" id="IPR012820">
    <property type="entry name" value="Sucrose_synthase_pln/cyn"/>
</dbReference>
<evidence type="ECO:0000259" key="11">
    <source>
        <dbReference type="Pfam" id="PF24862"/>
    </source>
</evidence>
<feature type="domain" description="Glycosyl transferase family 1" evidence="8">
    <location>
        <begin position="559"/>
        <end position="731"/>
    </location>
</feature>
<dbReference type="Pfam" id="PF24861">
    <property type="entry name" value="SUS_N"/>
    <property type="match status" value="1"/>
</dbReference>
<dbReference type="Pfam" id="PF00534">
    <property type="entry name" value="Glycos_transf_1"/>
    <property type="match status" value="1"/>
</dbReference>
<keyword evidence="4 6" id="KW-0808">Transferase</keyword>
<evidence type="ECO:0000259" key="10">
    <source>
        <dbReference type="Pfam" id="PF24861"/>
    </source>
</evidence>
<dbReference type="NCBIfam" id="TIGR02470">
    <property type="entry name" value="sucr_synth"/>
    <property type="match status" value="1"/>
</dbReference>
<evidence type="ECO:0000256" key="7">
    <source>
        <dbReference type="SAM" id="MobiDB-lite"/>
    </source>
</evidence>
<proteinExistence type="inferred from homology"/>
<dbReference type="GO" id="GO:0016157">
    <property type="term" value="F:sucrose synthase activity"/>
    <property type="evidence" value="ECO:0007669"/>
    <property type="project" value="UniProtKB-UniRule"/>
</dbReference>
<dbReference type="InterPro" id="IPR001296">
    <property type="entry name" value="Glyco_trans_1"/>
</dbReference>
<evidence type="ECO:0000256" key="4">
    <source>
        <dbReference type="ARBA" id="ARBA00022679"/>
    </source>
</evidence>
<keyword evidence="3 6" id="KW-0328">Glycosyltransferase</keyword>
<evidence type="ECO:0000256" key="5">
    <source>
        <dbReference type="ARBA" id="ARBA00049030"/>
    </source>
</evidence>
<dbReference type="Proteomes" id="UP001465755">
    <property type="component" value="Unassembled WGS sequence"/>
</dbReference>
<keyword evidence="13" id="KW-1185">Reference proteome</keyword>
<dbReference type="AlphaFoldDB" id="A0AAW1PK44"/>
<name>A0AAW1PK44_9CHLO</name>
<evidence type="ECO:0000256" key="1">
    <source>
        <dbReference type="ARBA" id="ARBA00005894"/>
    </source>
</evidence>
<comment type="similarity">
    <text evidence="1 6">Belongs to the glycosyltransferase 1 family. Plant sucrose synthase subfamily.</text>
</comment>
<dbReference type="Pfam" id="PF24862">
    <property type="entry name" value="SUS_EPBD"/>
    <property type="match status" value="1"/>
</dbReference>
<dbReference type="Gene3D" id="1.20.120.1230">
    <property type="match status" value="1"/>
</dbReference>
<evidence type="ECO:0000259" key="8">
    <source>
        <dbReference type="Pfam" id="PF00534"/>
    </source>
</evidence>
<feature type="domain" description="Sucrose synthase first GT-B" evidence="9">
    <location>
        <begin position="269"/>
        <end position="549"/>
    </location>
</feature>
<comment type="function">
    <text evidence="6">Sucrose-cleaving enzyme that provides UDP-glucose and fructose for various metabolic pathways.</text>
</comment>